<accession>A0A0F9LDN7</accession>
<evidence type="ECO:0000313" key="1">
    <source>
        <dbReference type="EMBL" id="KKM85341.1"/>
    </source>
</evidence>
<sequence>MSELYGKVELVERTTITTQGEVVKLWRLSATTKGGVRFTIDVPEAELEPGKVAALLEKKAATIEGIRKL</sequence>
<name>A0A0F9LDN7_9ZZZZ</name>
<dbReference type="AlphaFoldDB" id="A0A0F9LDN7"/>
<dbReference type="EMBL" id="LAZR01007428">
    <property type="protein sequence ID" value="KKM85341.1"/>
    <property type="molecule type" value="Genomic_DNA"/>
</dbReference>
<protein>
    <submittedName>
        <fullName evidence="1">Uncharacterized protein</fullName>
    </submittedName>
</protein>
<comment type="caution">
    <text evidence="1">The sequence shown here is derived from an EMBL/GenBank/DDBJ whole genome shotgun (WGS) entry which is preliminary data.</text>
</comment>
<proteinExistence type="predicted"/>
<organism evidence="1">
    <name type="scientific">marine sediment metagenome</name>
    <dbReference type="NCBI Taxonomy" id="412755"/>
    <lineage>
        <taxon>unclassified sequences</taxon>
        <taxon>metagenomes</taxon>
        <taxon>ecological metagenomes</taxon>
    </lineage>
</organism>
<gene>
    <name evidence="1" type="ORF">LCGC14_1290080</name>
</gene>
<reference evidence="1" key="1">
    <citation type="journal article" date="2015" name="Nature">
        <title>Complex archaea that bridge the gap between prokaryotes and eukaryotes.</title>
        <authorList>
            <person name="Spang A."/>
            <person name="Saw J.H."/>
            <person name="Jorgensen S.L."/>
            <person name="Zaremba-Niedzwiedzka K."/>
            <person name="Martijn J."/>
            <person name="Lind A.E."/>
            <person name="van Eijk R."/>
            <person name="Schleper C."/>
            <person name="Guy L."/>
            <person name="Ettema T.J."/>
        </authorList>
    </citation>
    <scope>NUCLEOTIDE SEQUENCE</scope>
</reference>